<name>A0A8S1HIA0_9PELO</name>
<dbReference type="AlphaFoldDB" id="A0A8S1HIA0"/>
<dbReference type="Proteomes" id="UP000835052">
    <property type="component" value="Unassembled WGS sequence"/>
</dbReference>
<dbReference type="PROSITE" id="PS50157">
    <property type="entry name" value="ZINC_FINGER_C2H2_2"/>
    <property type="match status" value="1"/>
</dbReference>
<feature type="compositionally biased region" description="Polar residues" evidence="2">
    <location>
        <begin position="1"/>
        <end position="14"/>
    </location>
</feature>
<gene>
    <name evidence="4" type="ORF">CAUJ_LOCUS10050</name>
</gene>
<keyword evidence="1" id="KW-0863">Zinc-finger</keyword>
<dbReference type="PROSITE" id="PS00028">
    <property type="entry name" value="ZINC_FINGER_C2H2_1"/>
    <property type="match status" value="1"/>
</dbReference>
<dbReference type="GO" id="GO:0008270">
    <property type="term" value="F:zinc ion binding"/>
    <property type="evidence" value="ECO:0007669"/>
    <property type="project" value="UniProtKB-KW"/>
</dbReference>
<feature type="region of interest" description="Disordered" evidence="2">
    <location>
        <begin position="41"/>
        <end position="83"/>
    </location>
</feature>
<evidence type="ECO:0000313" key="5">
    <source>
        <dbReference type="Proteomes" id="UP000835052"/>
    </source>
</evidence>
<reference evidence="4" key="1">
    <citation type="submission" date="2020-10" db="EMBL/GenBank/DDBJ databases">
        <authorList>
            <person name="Kikuchi T."/>
        </authorList>
    </citation>
    <scope>NUCLEOTIDE SEQUENCE</scope>
    <source>
        <strain evidence="4">NKZ352</strain>
    </source>
</reference>
<protein>
    <recommendedName>
        <fullName evidence="3">C2H2-type domain-containing protein</fullName>
    </recommendedName>
</protein>
<sequence length="321" mass="35538">MSSNWNTDDVTTGNEYIPKASGNTFIGLEDVKYDAISDVDNDSEEEADVDDEADNEASNPRKALNNTRTAAQKSGTTNQSGKRVTALIEADGDPIRVAVGREVHRDENAPDASAAAAAALAAALTTDSREECFSVILPEEDCPYGCKKCHRGFYTIRELAEHEIRTHGGSIPCSECPRVTESVTKLAAHVLFRHPNDPVICRYCREEFGKRAEDLDERAWTDFRQHVYKEALKKKVYEHNSRASNNSSNGAALRGVGRCPHGAPVKCKNFPSCPGAKCIYSHGQCRYDSTCNKSTCPFDHSHRPRTCMACVNDLKHDKRRR</sequence>
<feature type="domain" description="C2H2-type" evidence="3">
    <location>
        <begin position="144"/>
        <end position="172"/>
    </location>
</feature>
<keyword evidence="1" id="KW-0479">Metal-binding</keyword>
<evidence type="ECO:0000256" key="2">
    <source>
        <dbReference type="SAM" id="MobiDB-lite"/>
    </source>
</evidence>
<dbReference type="EMBL" id="CAJGYM010000041">
    <property type="protein sequence ID" value="CAD6194131.1"/>
    <property type="molecule type" value="Genomic_DNA"/>
</dbReference>
<dbReference type="OrthoDB" id="5589010at2759"/>
<evidence type="ECO:0000313" key="4">
    <source>
        <dbReference type="EMBL" id="CAD6194131.1"/>
    </source>
</evidence>
<comment type="caution">
    <text evidence="4">The sequence shown here is derived from an EMBL/GenBank/DDBJ whole genome shotgun (WGS) entry which is preliminary data.</text>
</comment>
<organism evidence="4 5">
    <name type="scientific">Caenorhabditis auriculariae</name>
    <dbReference type="NCBI Taxonomy" id="2777116"/>
    <lineage>
        <taxon>Eukaryota</taxon>
        <taxon>Metazoa</taxon>
        <taxon>Ecdysozoa</taxon>
        <taxon>Nematoda</taxon>
        <taxon>Chromadorea</taxon>
        <taxon>Rhabditida</taxon>
        <taxon>Rhabditina</taxon>
        <taxon>Rhabditomorpha</taxon>
        <taxon>Rhabditoidea</taxon>
        <taxon>Rhabditidae</taxon>
        <taxon>Peloderinae</taxon>
        <taxon>Caenorhabditis</taxon>
    </lineage>
</organism>
<keyword evidence="5" id="KW-1185">Reference proteome</keyword>
<dbReference type="InterPro" id="IPR013087">
    <property type="entry name" value="Znf_C2H2_type"/>
</dbReference>
<accession>A0A8S1HIA0</accession>
<dbReference type="Gene3D" id="3.30.160.60">
    <property type="entry name" value="Classic Zinc Finger"/>
    <property type="match status" value="1"/>
</dbReference>
<feature type="compositionally biased region" description="Polar residues" evidence="2">
    <location>
        <begin position="64"/>
        <end position="82"/>
    </location>
</feature>
<feature type="region of interest" description="Disordered" evidence="2">
    <location>
        <begin position="1"/>
        <end position="21"/>
    </location>
</feature>
<dbReference type="Gene3D" id="4.10.1000.40">
    <property type="match status" value="1"/>
</dbReference>
<dbReference type="SMART" id="SM00355">
    <property type="entry name" value="ZnF_C2H2"/>
    <property type="match status" value="2"/>
</dbReference>
<keyword evidence="1" id="KW-0862">Zinc</keyword>
<proteinExistence type="predicted"/>
<feature type="compositionally biased region" description="Acidic residues" evidence="2">
    <location>
        <begin position="41"/>
        <end position="55"/>
    </location>
</feature>
<evidence type="ECO:0000259" key="3">
    <source>
        <dbReference type="PROSITE" id="PS50157"/>
    </source>
</evidence>
<evidence type="ECO:0000256" key="1">
    <source>
        <dbReference type="PROSITE-ProRule" id="PRU00042"/>
    </source>
</evidence>